<evidence type="ECO:0000313" key="1">
    <source>
        <dbReference type="EMBL" id="MBE9608454.1"/>
    </source>
</evidence>
<reference evidence="1 2" key="1">
    <citation type="submission" date="2020-10" db="EMBL/GenBank/DDBJ databases">
        <title>The genome sequence of Chitinilyticum litopenaei 4Y14.</title>
        <authorList>
            <person name="Liu Y."/>
        </authorList>
    </citation>
    <scope>NUCLEOTIDE SEQUENCE [LARGE SCALE GENOMIC DNA]</scope>
    <source>
        <strain evidence="1 2">4Y14</strain>
    </source>
</reference>
<accession>A0A8J7KD56</accession>
<organism evidence="1 2">
    <name type="scientific">Chitinilyticum piscinae</name>
    <dbReference type="NCBI Taxonomy" id="2866724"/>
    <lineage>
        <taxon>Bacteria</taxon>
        <taxon>Pseudomonadati</taxon>
        <taxon>Pseudomonadota</taxon>
        <taxon>Betaproteobacteria</taxon>
        <taxon>Neisseriales</taxon>
        <taxon>Chitinibacteraceae</taxon>
        <taxon>Chitinilyticum</taxon>
    </lineage>
</organism>
<comment type="caution">
    <text evidence="1">The sequence shown here is derived from an EMBL/GenBank/DDBJ whole genome shotgun (WGS) entry which is preliminary data.</text>
</comment>
<dbReference type="EMBL" id="JADFUA010000001">
    <property type="protein sequence ID" value="MBE9608454.1"/>
    <property type="molecule type" value="Genomic_DNA"/>
</dbReference>
<protein>
    <submittedName>
        <fullName evidence="1">HPF/RaiA family ribosome-associated protein</fullName>
    </submittedName>
</protein>
<dbReference type="InterPro" id="IPR003489">
    <property type="entry name" value="RHF/RaiA"/>
</dbReference>
<name>A0A8J7KD56_9NEIS</name>
<keyword evidence="2" id="KW-1185">Reference proteome</keyword>
<dbReference type="Proteomes" id="UP000604481">
    <property type="component" value="Unassembled WGS sequence"/>
</dbReference>
<evidence type="ECO:0000313" key="2">
    <source>
        <dbReference type="Proteomes" id="UP000604481"/>
    </source>
</evidence>
<dbReference type="Gene3D" id="3.30.160.100">
    <property type="entry name" value="Ribosome hibernation promotion factor-like"/>
    <property type="match status" value="1"/>
</dbReference>
<gene>
    <name evidence="1" type="ORF">INR99_03750</name>
</gene>
<sequence length="118" mass="13457">MKPKIIVRNLKLDQNTLNYVMNRLRYALDRLQQRVGSVTVRLNDLNGRKGGIDKACQIHLQVPGHKPIVVTEHGIDLLAAIDRAAHIAAHSLDRMFKRETRAHRRQKPELLLTEAEPA</sequence>
<dbReference type="InterPro" id="IPR036567">
    <property type="entry name" value="RHF-like"/>
</dbReference>
<dbReference type="Pfam" id="PF02482">
    <property type="entry name" value="Ribosomal_S30AE"/>
    <property type="match status" value="1"/>
</dbReference>
<proteinExistence type="predicted"/>
<dbReference type="SUPFAM" id="SSF69754">
    <property type="entry name" value="Ribosome binding protein Y (YfiA homologue)"/>
    <property type="match status" value="1"/>
</dbReference>
<dbReference type="RefSeq" id="WP_194114941.1">
    <property type="nucleotide sequence ID" value="NZ_JADFUA010000001.1"/>
</dbReference>
<dbReference type="AlphaFoldDB" id="A0A8J7KD56"/>